<dbReference type="RefSeq" id="WP_111594379.1">
    <property type="nucleotide sequence ID" value="NZ_QLMA01000008.1"/>
</dbReference>
<dbReference type="OrthoDB" id="9816422at2"/>
<keyword evidence="2" id="KW-1185">Reference proteome</keyword>
<name>A0A327VMW0_9BACT</name>
<protein>
    <submittedName>
        <fullName evidence="1">Uncharacterized protein</fullName>
    </submittedName>
</protein>
<dbReference type="EMBL" id="QLMA01000008">
    <property type="protein sequence ID" value="RAJ76661.1"/>
    <property type="molecule type" value="Genomic_DNA"/>
</dbReference>
<gene>
    <name evidence="1" type="ORF">CLV59_108181</name>
</gene>
<reference evidence="1 2" key="1">
    <citation type="submission" date="2018-06" db="EMBL/GenBank/DDBJ databases">
        <title>Genomic Encyclopedia of Archaeal and Bacterial Type Strains, Phase II (KMG-II): from individual species to whole genera.</title>
        <authorList>
            <person name="Goeker M."/>
        </authorList>
    </citation>
    <scope>NUCLEOTIDE SEQUENCE [LARGE SCALE GENOMIC DNA]</scope>
    <source>
        <strain evidence="1 2">DSM 29821</strain>
    </source>
</reference>
<dbReference type="Proteomes" id="UP000249819">
    <property type="component" value="Unassembled WGS sequence"/>
</dbReference>
<proteinExistence type="predicted"/>
<dbReference type="AlphaFoldDB" id="A0A327VMW0"/>
<comment type="caution">
    <text evidence="1">The sequence shown here is derived from an EMBL/GenBank/DDBJ whole genome shotgun (WGS) entry which is preliminary data.</text>
</comment>
<organism evidence="1 2">
    <name type="scientific">Chitinophaga dinghuensis</name>
    <dbReference type="NCBI Taxonomy" id="1539050"/>
    <lineage>
        <taxon>Bacteria</taxon>
        <taxon>Pseudomonadati</taxon>
        <taxon>Bacteroidota</taxon>
        <taxon>Chitinophagia</taxon>
        <taxon>Chitinophagales</taxon>
        <taxon>Chitinophagaceae</taxon>
        <taxon>Chitinophaga</taxon>
    </lineage>
</organism>
<accession>A0A327VMW0</accession>
<sequence length="166" mass="18906">MGVVISINGYLKEPSCIVGHISFLGYYEVKEDAIEKFRIRQEPIFHYGELYLITESRKEIAEITDHKLNETALLFYQLASCRWSGQSLGKHEGQTTCLMFEASSLLYPITELIAAKDNILHFLKQQKDKSTIREIKENGEIETLLAFKSLIEEAIEKNAMIGISMG</sequence>
<evidence type="ECO:0000313" key="1">
    <source>
        <dbReference type="EMBL" id="RAJ76661.1"/>
    </source>
</evidence>
<evidence type="ECO:0000313" key="2">
    <source>
        <dbReference type="Proteomes" id="UP000249819"/>
    </source>
</evidence>